<gene>
    <name evidence="2" type="ORF">Q604_UNBC12947G0001</name>
</gene>
<dbReference type="EMBL" id="AZMM01012947">
    <property type="protein sequence ID" value="ETJ32601.1"/>
    <property type="molecule type" value="Genomic_DNA"/>
</dbReference>
<reference evidence="2" key="1">
    <citation type="submission" date="2013-12" db="EMBL/GenBank/DDBJ databases">
        <title>A Varibaculum cambriense genome reconstructed from a premature infant gut community with otherwise low bacterial novelty that shifts toward anaerobic metabolism during the third week of life.</title>
        <authorList>
            <person name="Brown C.T."/>
            <person name="Sharon I."/>
            <person name="Thomas B.C."/>
            <person name="Castelle C.J."/>
            <person name="Morowitz M.J."/>
            <person name="Banfield J.F."/>
        </authorList>
    </citation>
    <scope>NUCLEOTIDE SEQUENCE</scope>
</reference>
<evidence type="ECO:0000259" key="1">
    <source>
        <dbReference type="Pfam" id="PF07516"/>
    </source>
</evidence>
<dbReference type="InterPro" id="IPR011116">
    <property type="entry name" value="SecA_Wing/Scaffold"/>
</dbReference>
<dbReference type="Gene3D" id="1.10.3060.10">
    <property type="entry name" value="Helical scaffold and wing domains of SecA"/>
    <property type="match status" value="1"/>
</dbReference>
<feature type="non-terminal residue" evidence="2">
    <location>
        <position position="1"/>
    </location>
</feature>
<evidence type="ECO:0000313" key="2">
    <source>
        <dbReference type="EMBL" id="ETJ32601.1"/>
    </source>
</evidence>
<dbReference type="GO" id="GO:0017038">
    <property type="term" value="P:protein import"/>
    <property type="evidence" value="ECO:0007669"/>
    <property type="project" value="InterPro"/>
</dbReference>
<dbReference type="Pfam" id="PF07516">
    <property type="entry name" value="SecA_SW"/>
    <property type="match status" value="1"/>
</dbReference>
<dbReference type="AlphaFoldDB" id="W1XR28"/>
<protein>
    <submittedName>
        <fullName evidence="2">Protein translocase subunit SecA</fullName>
    </submittedName>
</protein>
<comment type="caution">
    <text evidence="2">The sequence shown here is derived from an EMBL/GenBank/DDBJ whole genome shotgun (WGS) entry which is preliminary data.</text>
</comment>
<dbReference type="PANTHER" id="PTHR30612:SF0">
    <property type="entry name" value="CHLOROPLAST PROTEIN-TRANSPORTING ATPASE"/>
    <property type="match status" value="1"/>
</dbReference>
<name>W1XR28_9ZZZZ</name>
<accession>W1XR28</accession>
<dbReference type="GO" id="GO:0006886">
    <property type="term" value="P:intracellular protein transport"/>
    <property type="evidence" value="ECO:0007669"/>
    <property type="project" value="InterPro"/>
</dbReference>
<dbReference type="PANTHER" id="PTHR30612">
    <property type="entry name" value="SECA INNER MEMBRANE COMPONENT OF SEC PROTEIN SECRETION SYSTEM"/>
    <property type="match status" value="1"/>
</dbReference>
<dbReference type="GO" id="GO:0006605">
    <property type="term" value="P:protein targeting"/>
    <property type="evidence" value="ECO:0007669"/>
    <property type="project" value="InterPro"/>
</dbReference>
<dbReference type="InterPro" id="IPR000185">
    <property type="entry name" value="SecA"/>
</dbReference>
<dbReference type="GO" id="GO:0005886">
    <property type="term" value="C:plasma membrane"/>
    <property type="evidence" value="ECO:0007669"/>
    <property type="project" value="TreeGrafter"/>
</dbReference>
<feature type="domain" description="SecA Wing/Scaffold" evidence="1">
    <location>
        <begin position="1"/>
        <end position="85"/>
    </location>
</feature>
<dbReference type="GO" id="GO:0043952">
    <property type="term" value="P:protein transport by the Sec complex"/>
    <property type="evidence" value="ECO:0007669"/>
    <property type="project" value="TreeGrafter"/>
</dbReference>
<proteinExistence type="predicted"/>
<feature type="non-terminal residue" evidence="2">
    <location>
        <position position="85"/>
    </location>
</feature>
<dbReference type="GO" id="GO:0031522">
    <property type="term" value="C:cell envelope Sec protein transport complex"/>
    <property type="evidence" value="ECO:0007669"/>
    <property type="project" value="TreeGrafter"/>
</dbReference>
<sequence>EHSLITKSIERAQKKVEDHNYNIRKYVLEYDDVMNQQREVLYEQRRRILRNESLRDTINEMIDKLVTESVDAYADEKLYPEEWDY</sequence>
<dbReference type="GO" id="GO:0005524">
    <property type="term" value="F:ATP binding"/>
    <property type="evidence" value="ECO:0007669"/>
    <property type="project" value="InterPro"/>
</dbReference>
<dbReference type="InterPro" id="IPR036266">
    <property type="entry name" value="SecA_Wing/Scaffold_sf"/>
</dbReference>
<dbReference type="SUPFAM" id="SSF81886">
    <property type="entry name" value="Helical scaffold and wing domains of SecA"/>
    <property type="match status" value="1"/>
</dbReference>
<organism evidence="2">
    <name type="scientific">human gut metagenome</name>
    <dbReference type="NCBI Taxonomy" id="408170"/>
    <lineage>
        <taxon>unclassified sequences</taxon>
        <taxon>metagenomes</taxon>
        <taxon>organismal metagenomes</taxon>
    </lineage>
</organism>
<dbReference type="GO" id="GO:0005829">
    <property type="term" value="C:cytosol"/>
    <property type="evidence" value="ECO:0007669"/>
    <property type="project" value="TreeGrafter"/>
</dbReference>